<dbReference type="InterPro" id="IPR001347">
    <property type="entry name" value="SIS_dom"/>
</dbReference>
<dbReference type="PANTHER" id="PTHR30514">
    <property type="entry name" value="GLUCOKINASE"/>
    <property type="match status" value="1"/>
</dbReference>
<dbReference type="InterPro" id="IPR000281">
    <property type="entry name" value="HTH_RpiR"/>
</dbReference>
<dbReference type="InterPro" id="IPR046348">
    <property type="entry name" value="SIS_dom_sf"/>
</dbReference>
<evidence type="ECO:0000313" key="6">
    <source>
        <dbReference type="EMBL" id="QGG49836.1"/>
    </source>
</evidence>
<dbReference type="Pfam" id="PF01418">
    <property type="entry name" value="HTH_6"/>
    <property type="match status" value="1"/>
</dbReference>
<dbReference type="GO" id="GO:0003700">
    <property type="term" value="F:DNA-binding transcription factor activity"/>
    <property type="evidence" value="ECO:0007669"/>
    <property type="project" value="InterPro"/>
</dbReference>
<sequence>MRDDRTIQQVIQDKFQELSKSQQKVATFILKNLQTVGVHSAAYVGEKAGVSETTVIRFCYAIGLSGYAQLQREITLHLFNEGKTSSLQNYLHSKQVLFENPRFYEKTMEKDASHILQVAKGINEKDFNKATKLLHTRKKIYIAGNGSSYLAAQWLHFTLNLLRPNVVLLNFETSEVIRAIQDIDEESVVIILSFHRYFKEPIQFAAELQEKNCEIIGITDAQIAPITQYSTITFVNEQQEMSTIDAMPALVSFLNTLIAGMTAHDHDYYENQRVKYDDFQNSFLANRWS</sequence>
<evidence type="ECO:0000256" key="2">
    <source>
        <dbReference type="ARBA" id="ARBA00023125"/>
    </source>
</evidence>
<feature type="domain" description="SIS" evidence="5">
    <location>
        <begin position="130"/>
        <end position="267"/>
    </location>
</feature>
<organism evidence="7 9">
    <name type="scientific">Lysinibacillus pakistanensis</name>
    <dbReference type="NCBI Taxonomy" id="759811"/>
    <lineage>
        <taxon>Bacteria</taxon>
        <taxon>Bacillati</taxon>
        <taxon>Bacillota</taxon>
        <taxon>Bacilli</taxon>
        <taxon>Bacillales</taxon>
        <taxon>Bacillaceae</taxon>
        <taxon>Lysinibacillus</taxon>
    </lineage>
</organism>
<evidence type="ECO:0000313" key="7">
    <source>
        <dbReference type="EMBL" id="WHY52149.1"/>
    </source>
</evidence>
<evidence type="ECO:0000256" key="3">
    <source>
        <dbReference type="ARBA" id="ARBA00023163"/>
    </source>
</evidence>
<evidence type="ECO:0000256" key="1">
    <source>
        <dbReference type="ARBA" id="ARBA00023015"/>
    </source>
</evidence>
<dbReference type="Proteomes" id="UP001178322">
    <property type="component" value="Chromosome"/>
</dbReference>
<name>A0AAX3WX22_9BACI</name>
<dbReference type="GO" id="GO:1901135">
    <property type="term" value="P:carbohydrate derivative metabolic process"/>
    <property type="evidence" value="ECO:0007669"/>
    <property type="project" value="InterPro"/>
</dbReference>
<reference evidence="6 8" key="1">
    <citation type="submission" date="2019-11" db="EMBL/GenBank/DDBJ databases">
        <title>Whole Genome Sequencing and Comparative Genomic Analyses of Lysinibacillus pakistanensis LZH-9, a Halotolerant Strain with Excellent COD Removal Capability.</title>
        <authorList>
            <person name="Zhou H."/>
        </authorList>
    </citation>
    <scope>NUCLEOTIDE SEQUENCE [LARGE SCALE GENOMIC DNA]</scope>
    <source>
        <strain evidence="6 8">LZH-9</strain>
    </source>
</reference>
<dbReference type="SUPFAM" id="SSF53697">
    <property type="entry name" value="SIS domain"/>
    <property type="match status" value="1"/>
</dbReference>
<gene>
    <name evidence="6" type="ORF">GDS87_02315</name>
    <name evidence="7" type="ORF">QNH24_02640</name>
</gene>
<protein>
    <submittedName>
        <fullName evidence="7">MurR/RpiR family transcriptional regulator</fullName>
    </submittedName>
    <submittedName>
        <fullName evidence="6">SIS domain-containing protein</fullName>
    </submittedName>
</protein>
<dbReference type="InterPro" id="IPR047640">
    <property type="entry name" value="RpiR-like"/>
</dbReference>
<evidence type="ECO:0000259" key="4">
    <source>
        <dbReference type="PROSITE" id="PS51071"/>
    </source>
</evidence>
<dbReference type="InterPro" id="IPR009057">
    <property type="entry name" value="Homeodomain-like_sf"/>
</dbReference>
<evidence type="ECO:0000259" key="5">
    <source>
        <dbReference type="PROSITE" id="PS51464"/>
    </source>
</evidence>
<keyword evidence="1" id="KW-0805">Transcription regulation</keyword>
<feature type="domain" description="HTH rpiR-type" evidence="4">
    <location>
        <begin position="5"/>
        <end position="81"/>
    </location>
</feature>
<dbReference type="GO" id="GO:0003677">
    <property type="term" value="F:DNA binding"/>
    <property type="evidence" value="ECO:0007669"/>
    <property type="project" value="UniProtKB-KW"/>
</dbReference>
<proteinExistence type="predicted"/>
<dbReference type="PANTHER" id="PTHR30514:SF18">
    <property type="entry name" value="RPIR-FAMILY TRANSCRIPTIONAL REGULATOR"/>
    <property type="match status" value="1"/>
</dbReference>
<dbReference type="AlphaFoldDB" id="A0AAX3WX22"/>
<dbReference type="SUPFAM" id="SSF46689">
    <property type="entry name" value="Homeodomain-like"/>
    <property type="match status" value="1"/>
</dbReference>
<dbReference type="PROSITE" id="PS51071">
    <property type="entry name" value="HTH_RPIR"/>
    <property type="match status" value="1"/>
</dbReference>
<dbReference type="EMBL" id="CP126101">
    <property type="protein sequence ID" value="WHY52149.1"/>
    <property type="molecule type" value="Genomic_DNA"/>
</dbReference>
<dbReference type="Proteomes" id="UP000373269">
    <property type="component" value="Chromosome"/>
</dbReference>
<dbReference type="InterPro" id="IPR035472">
    <property type="entry name" value="RpiR-like_SIS"/>
</dbReference>
<dbReference type="Gene3D" id="3.40.50.10490">
    <property type="entry name" value="Glucose-6-phosphate isomerase like protein, domain 1"/>
    <property type="match status" value="1"/>
</dbReference>
<keyword evidence="8" id="KW-1185">Reference proteome</keyword>
<dbReference type="PROSITE" id="PS51464">
    <property type="entry name" value="SIS"/>
    <property type="match status" value="1"/>
</dbReference>
<dbReference type="EMBL" id="CP045835">
    <property type="protein sequence ID" value="QGG49836.1"/>
    <property type="molecule type" value="Genomic_DNA"/>
</dbReference>
<evidence type="ECO:0000313" key="8">
    <source>
        <dbReference type="Proteomes" id="UP000373269"/>
    </source>
</evidence>
<dbReference type="Gene3D" id="1.10.10.10">
    <property type="entry name" value="Winged helix-like DNA-binding domain superfamily/Winged helix DNA-binding domain"/>
    <property type="match status" value="1"/>
</dbReference>
<dbReference type="CDD" id="cd05013">
    <property type="entry name" value="SIS_RpiR"/>
    <property type="match status" value="1"/>
</dbReference>
<evidence type="ECO:0000313" key="9">
    <source>
        <dbReference type="Proteomes" id="UP001178322"/>
    </source>
</evidence>
<dbReference type="Pfam" id="PF01380">
    <property type="entry name" value="SIS"/>
    <property type="match status" value="1"/>
</dbReference>
<keyword evidence="3" id="KW-0804">Transcription</keyword>
<dbReference type="InterPro" id="IPR036388">
    <property type="entry name" value="WH-like_DNA-bd_sf"/>
</dbReference>
<reference evidence="7" key="2">
    <citation type="submission" date="2023-05" db="EMBL/GenBank/DDBJ databases">
        <title>Comparative genomics of Bacillaceae isolates and their secondary metabolite potential.</title>
        <authorList>
            <person name="Song L."/>
            <person name="Nielsen L.J."/>
            <person name="Mohite O."/>
            <person name="Xu X."/>
            <person name="Weber T."/>
            <person name="Kovacs A.T."/>
        </authorList>
    </citation>
    <scope>NUCLEOTIDE SEQUENCE</scope>
    <source>
        <strain evidence="7">LY1</strain>
    </source>
</reference>
<keyword evidence="2" id="KW-0238">DNA-binding</keyword>
<dbReference type="RefSeq" id="WP_283870627.1">
    <property type="nucleotide sequence ID" value="NZ_CP045835.1"/>
</dbReference>
<accession>A0AAX3WX22</accession>
<dbReference type="GO" id="GO:0097367">
    <property type="term" value="F:carbohydrate derivative binding"/>
    <property type="evidence" value="ECO:0007669"/>
    <property type="project" value="InterPro"/>
</dbReference>